<feature type="compositionally biased region" description="Basic and acidic residues" evidence="10">
    <location>
        <begin position="624"/>
        <end position="639"/>
    </location>
</feature>
<feature type="domain" description="Cadherin" evidence="13">
    <location>
        <begin position="221"/>
        <end position="330"/>
    </location>
</feature>
<dbReference type="PRINTS" id="PR00205">
    <property type="entry name" value="CADHERIN"/>
</dbReference>
<reference evidence="14" key="1">
    <citation type="submission" date="2023-04" db="EMBL/GenBank/DDBJ databases">
        <title>Chromosome-level genome of Chaenocephalus aceratus.</title>
        <authorList>
            <person name="Park H."/>
        </authorList>
    </citation>
    <scope>NUCLEOTIDE SEQUENCE</scope>
    <source>
        <strain evidence="14">DE</strain>
        <tissue evidence="14">Muscle</tissue>
    </source>
</reference>
<comment type="subcellular location">
    <subcellularLocation>
        <location evidence="1">Membrane</location>
        <topology evidence="1">Single-pass membrane protein</topology>
    </subcellularLocation>
</comment>
<dbReference type="GO" id="GO:0005886">
    <property type="term" value="C:plasma membrane"/>
    <property type="evidence" value="ECO:0007669"/>
    <property type="project" value="InterPro"/>
</dbReference>
<evidence type="ECO:0000313" key="15">
    <source>
        <dbReference type="Proteomes" id="UP001228049"/>
    </source>
</evidence>
<dbReference type="GO" id="GO:0009653">
    <property type="term" value="P:anatomical structure morphogenesis"/>
    <property type="evidence" value="ECO:0007669"/>
    <property type="project" value="UniProtKB-ARBA"/>
</dbReference>
<feature type="non-terminal residue" evidence="14">
    <location>
        <position position="1"/>
    </location>
</feature>
<evidence type="ECO:0000313" key="14">
    <source>
        <dbReference type="EMBL" id="KAK1891714.1"/>
    </source>
</evidence>
<evidence type="ECO:0000256" key="11">
    <source>
        <dbReference type="SAM" id="Phobius"/>
    </source>
</evidence>
<keyword evidence="5" id="KW-0130">Cell adhesion</keyword>
<dbReference type="AlphaFoldDB" id="A0AAD9BZN9"/>
<dbReference type="InterPro" id="IPR020894">
    <property type="entry name" value="Cadherin_CS"/>
</dbReference>
<feature type="chain" id="PRO_5042022783" evidence="12">
    <location>
        <begin position="18"/>
        <end position="702"/>
    </location>
</feature>
<sequence length="702" mass="77602">MYLSIFFFLLLWAQALTLKNLNYSVPEEQGPGTVIGNIAKDARLGLEQVGPGQGKKANFRVLENSAPHLIDVDPQSGLLYTKQRIDRETLCKRNPKCQLSMEVFANDKEICMIKIDIQDINDNSPAFPSDQIDIEISENAMPGTRFPLTSAHDPDAGENGLKTYQITRDDYNLFSLEGAISEAAPPATVIALVRVTDKDSGRNGQLQCRILDENDNVPRFTKSVYLLQIPENNIPGEYLGSVLAHDPDLGQNGTVYYSIMNSNVSGGDVNTYVNVNAANGAIYAVRSFNYEQIKYFDFKVLARDAGSPHLESNATVRISVLDVNDNIPVIVLPLLLNDTAEIHVPRNVGVGYIVTTVRAVDNDYGESGRLTYEISDGNEEHLFEIDPVTGEVRTAHPFWDDVNPIVELIIRVSDHGKPTLTAAARLIVKASNGRPPDGLPRTKDNQNWDMSLPLIVTLSIISIMLLAAMVTIAIKCKRENKEIRTYNCRIAEYSHPQLGKGKKKKINKNDIMLVQSEVEERDAMNVMNVVSSPSLATSPMYFDYQTRLPLSSPRSEVMYLKPTANNLSVPQGHVGCHTSFTGPVTSTTDTPTNRMSIIQTDNFPTEPNYMGSRQQFVQSSSTFKDPERASLRDSGHGDSDQADSDQDTNKGSCCDMSAKEALKLKATGVKPPPLEQVLLGLSLAGLIQPDSWHHHQLLSWLR</sequence>
<proteinExistence type="predicted"/>
<feature type="signal peptide" evidence="12">
    <location>
        <begin position="1"/>
        <end position="17"/>
    </location>
</feature>
<dbReference type="CDD" id="cd11304">
    <property type="entry name" value="Cadherin_repeat"/>
    <property type="match status" value="3"/>
</dbReference>
<evidence type="ECO:0000259" key="13">
    <source>
        <dbReference type="PROSITE" id="PS50268"/>
    </source>
</evidence>
<accession>A0AAD9BZN9</accession>
<keyword evidence="2 11" id="KW-0812">Transmembrane</keyword>
<dbReference type="FunFam" id="2.60.40.60:FF:000121">
    <property type="entry name" value="Protocadherin 17"/>
    <property type="match status" value="1"/>
</dbReference>
<dbReference type="Pfam" id="PF00028">
    <property type="entry name" value="Cadherin"/>
    <property type="match status" value="2"/>
</dbReference>
<dbReference type="PANTHER" id="PTHR24028">
    <property type="entry name" value="CADHERIN-87A"/>
    <property type="match status" value="1"/>
</dbReference>
<dbReference type="PROSITE" id="PS50268">
    <property type="entry name" value="CADHERIN_2"/>
    <property type="match status" value="4"/>
</dbReference>
<dbReference type="GO" id="GO:0005509">
    <property type="term" value="F:calcium ion binding"/>
    <property type="evidence" value="ECO:0007669"/>
    <property type="project" value="UniProtKB-UniRule"/>
</dbReference>
<keyword evidence="6 11" id="KW-1133">Transmembrane helix</keyword>
<dbReference type="Gene3D" id="2.60.40.60">
    <property type="entry name" value="Cadherins"/>
    <property type="match status" value="5"/>
</dbReference>
<evidence type="ECO:0000256" key="2">
    <source>
        <dbReference type="ARBA" id="ARBA00022692"/>
    </source>
</evidence>
<evidence type="ECO:0000256" key="5">
    <source>
        <dbReference type="ARBA" id="ARBA00022889"/>
    </source>
</evidence>
<feature type="transmembrane region" description="Helical" evidence="11">
    <location>
        <begin position="450"/>
        <end position="474"/>
    </location>
</feature>
<dbReference type="InterPro" id="IPR050174">
    <property type="entry name" value="Protocadherin/Cadherin-CA"/>
</dbReference>
<keyword evidence="15" id="KW-1185">Reference proteome</keyword>
<evidence type="ECO:0000256" key="7">
    <source>
        <dbReference type="ARBA" id="ARBA00023136"/>
    </source>
</evidence>
<keyword evidence="12" id="KW-0732">Signal</keyword>
<organism evidence="14 15">
    <name type="scientific">Dissostichus eleginoides</name>
    <name type="common">Patagonian toothfish</name>
    <name type="synonym">Dissostichus amissus</name>
    <dbReference type="NCBI Taxonomy" id="100907"/>
    <lineage>
        <taxon>Eukaryota</taxon>
        <taxon>Metazoa</taxon>
        <taxon>Chordata</taxon>
        <taxon>Craniata</taxon>
        <taxon>Vertebrata</taxon>
        <taxon>Euteleostomi</taxon>
        <taxon>Actinopterygii</taxon>
        <taxon>Neopterygii</taxon>
        <taxon>Teleostei</taxon>
        <taxon>Neoteleostei</taxon>
        <taxon>Acanthomorphata</taxon>
        <taxon>Eupercaria</taxon>
        <taxon>Perciformes</taxon>
        <taxon>Notothenioidei</taxon>
        <taxon>Nototheniidae</taxon>
        <taxon>Dissostichus</taxon>
    </lineage>
</organism>
<evidence type="ECO:0000256" key="8">
    <source>
        <dbReference type="ARBA" id="ARBA00023180"/>
    </source>
</evidence>
<evidence type="ECO:0000256" key="12">
    <source>
        <dbReference type="SAM" id="SignalP"/>
    </source>
</evidence>
<evidence type="ECO:0000256" key="1">
    <source>
        <dbReference type="ARBA" id="ARBA00004167"/>
    </source>
</evidence>
<name>A0AAD9BZN9_DISEL</name>
<feature type="domain" description="Cadherin" evidence="13">
    <location>
        <begin position="17"/>
        <end position="127"/>
    </location>
</feature>
<keyword evidence="8" id="KW-0325">Glycoprotein</keyword>
<evidence type="ECO:0000256" key="9">
    <source>
        <dbReference type="PROSITE-ProRule" id="PRU00043"/>
    </source>
</evidence>
<comment type="caution">
    <text evidence="14">The sequence shown here is derived from an EMBL/GenBank/DDBJ whole genome shotgun (WGS) entry which is preliminary data.</text>
</comment>
<dbReference type="Pfam" id="PF08266">
    <property type="entry name" value="Cadherin_2"/>
    <property type="match status" value="1"/>
</dbReference>
<dbReference type="SUPFAM" id="SSF49313">
    <property type="entry name" value="Cadherin-like"/>
    <property type="match status" value="5"/>
</dbReference>
<dbReference type="FunFam" id="2.60.40.60:FF:000127">
    <property type="entry name" value="Protocadherin beta 1"/>
    <property type="match status" value="1"/>
</dbReference>
<dbReference type="PROSITE" id="PS00232">
    <property type="entry name" value="CADHERIN_1"/>
    <property type="match status" value="2"/>
</dbReference>
<keyword evidence="7 11" id="KW-0472">Membrane</keyword>
<dbReference type="PANTHER" id="PTHR24028:SF41">
    <property type="entry name" value="PROTOCADHERIN-17"/>
    <property type="match status" value="1"/>
</dbReference>
<dbReference type="InterPro" id="IPR013164">
    <property type="entry name" value="Cadherin_N"/>
</dbReference>
<feature type="domain" description="Cadherin" evidence="13">
    <location>
        <begin position="336"/>
        <end position="442"/>
    </location>
</feature>
<evidence type="ECO:0000256" key="10">
    <source>
        <dbReference type="SAM" id="MobiDB-lite"/>
    </source>
</evidence>
<feature type="region of interest" description="Disordered" evidence="10">
    <location>
        <begin position="604"/>
        <end position="652"/>
    </location>
</feature>
<dbReference type="InterPro" id="IPR002126">
    <property type="entry name" value="Cadherin-like_dom"/>
</dbReference>
<dbReference type="InterPro" id="IPR015919">
    <property type="entry name" value="Cadherin-like_sf"/>
</dbReference>
<dbReference type="EMBL" id="JASDAP010000015">
    <property type="protein sequence ID" value="KAK1891714.1"/>
    <property type="molecule type" value="Genomic_DNA"/>
</dbReference>
<keyword evidence="4 9" id="KW-0106">Calcium</keyword>
<dbReference type="FunFam" id="2.60.40.60:FF:000001">
    <property type="entry name" value="Protocadherin alpha 2"/>
    <property type="match status" value="1"/>
</dbReference>
<evidence type="ECO:0000256" key="4">
    <source>
        <dbReference type="ARBA" id="ARBA00022837"/>
    </source>
</evidence>
<evidence type="ECO:0000256" key="6">
    <source>
        <dbReference type="ARBA" id="ARBA00022989"/>
    </source>
</evidence>
<keyword evidence="3" id="KW-0677">Repeat</keyword>
<dbReference type="Proteomes" id="UP001228049">
    <property type="component" value="Unassembled WGS sequence"/>
</dbReference>
<feature type="compositionally biased region" description="Polar residues" evidence="10">
    <location>
        <begin position="604"/>
        <end position="623"/>
    </location>
</feature>
<dbReference type="SMART" id="SM00112">
    <property type="entry name" value="CA"/>
    <property type="match status" value="4"/>
</dbReference>
<evidence type="ECO:0000256" key="3">
    <source>
        <dbReference type="ARBA" id="ARBA00022737"/>
    </source>
</evidence>
<feature type="domain" description="Cadherin" evidence="13">
    <location>
        <begin position="128"/>
        <end position="220"/>
    </location>
</feature>
<protein>
    <submittedName>
        <fullName evidence="14">Protocadherin-17</fullName>
    </submittedName>
</protein>
<dbReference type="GO" id="GO:0007156">
    <property type="term" value="P:homophilic cell adhesion via plasma membrane adhesion molecules"/>
    <property type="evidence" value="ECO:0007669"/>
    <property type="project" value="InterPro"/>
</dbReference>
<gene>
    <name evidence="14" type="ORF">KUDE01_010542</name>
</gene>